<evidence type="ECO:0000313" key="3">
    <source>
        <dbReference type="Proteomes" id="UP000177979"/>
    </source>
</evidence>
<evidence type="ECO:0000313" key="2">
    <source>
        <dbReference type="EMBL" id="OGD72441.1"/>
    </source>
</evidence>
<dbReference type="EMBL" id="MFAG01000003">
    <property type="protein sequence ID" value="OGD72441.1"/>
    <property type="molecule type" value="Genomic_DNA"/>
</dbReference>
<dbReference type="PROSITE" id="PS51257">
    <property type="entry name" value="PROKAR_LIPOPROTEIN"/>
    <property type="match status" value="1"/>
</dbReference>
<dbReference type="STRING" id="1817722.A2703_04135"/>
<reference evidence="2 3" key="1">
    <citation type="journal article" date="2016" name="Nat. Commun.">
        <title>Thousands of microbial genomes shed light on interconnected biogeochemical processes in an aquifer system.</title>
        <authorList>
            <person name="Anantharaman K."/>
            <person name="Brown C.T."/>
            <person name="Hug L.A."/>
            <person name="Sharon I."/>
            <person name="Castelle C.J."/>
            <person name="Probst A.J."/>
            <person name="Thomas B.C."/>
            <person name="Singh A."/>
            <person name="Wilkins M.J."/>
            <person name="Karaoz U."/>
            <person name="Brodie E.L."/>
            <person name="Williams K.H."/>
            <person name="Hubbard S.S."/>
            <person name="Banfield J.F."/>
        </authorList>
    </citation>
    <scope>NUCLEOTIDE SEQUENCE [LARGE SCALE GENOMIC DNA]</scope>
</reference>
<accession>A0A1F5EYF8</accession>
<protein>
    <submittedName>
        <fullName evidence="2">Uncharacterized protein</fullName>
    </submittedName>
</protein>
<gene>
    <name evidence="2" type="ORF">A2703_04135</name>
</gene>
<comment type="caution">
    <text evidence="2">The sequence shown here is derived from an EMBL/GenBank/DDBJ whole genome shotgun (WGS) entry which is preliminary data.</text>
</comment>
<feature type="signal peptide" evidence="1">
    <location>
        <begin position="1"/>
        <end position="25"/>
    </location>
</feature>
<proteinExistence type="predicted"/>
<organism evidence="2 3">
    <name type="scientific">Candidatus Collierbacteria bacterium RIFCSPHIGHO2_01_FULL_50_25</name>
    <dbReference type="NCBI Taxonomy" id="1817722"/>
    <lineage>
        <taxon>Bacteria</taxon>
        <taxon>Candidatus Collieribacteriota</taxon>
    </lineage>
</organism>
<name>A0A1F5EYF8_9BACT</name>
<keyword evidence="1" id="KW-0732">Signal</keyword>
<feature type="chain" id="PRO_5009518439" evidence="1">
    <location>
        <begin position="26"/>
        <end position="250"/>
    </location>
</feature>
<sequence>MFKPLSLLLVFGFALVAACTPGVPASPTPSVLETDEAPELPSWFSAVVYPEGPCAWETFKPGDLIYLGASGDDFHASLVTYGGSLAGASLIISLMNVDLQLSATSLPGEGKTAKVGWGRYVSVQIANCAGKYHYQAMPLGTVNRPEPSVCSSGYTEGLKPFPFDDSEILFERGDEQVILATNSSPEGALIHTVGDQILEVVTIDRTESENGIFKTVKIRGGALQVSIKTCGVSFFYKATQRVQHNGPDPE</sequence>
<evidence type="ECO:0000256" key="1">
    <source>
        <dbReference type="SAM" id="SignalP"/>
    </source>
</evidence>
<dbReference type="AlphaFoldDB" id="A0A1F5EYF8"/>
<dbReference type="Proteomes" id="UP000177979">
    <property type="component" value="Unassembled WGS sequence"/>
</dbReference>